<dbReference type="OrthoDB" id="506431at2759"/>
<feature type="region of interest" description="Disordered" evidence="1">
    <location>
        <begin position="33"/>
        <end position="103"/>
    </location>
</feature>
<gene>
    <name evidence="2" type="ORF">GOMPHAMPRED_006392</name>
</gene>
<feature type="compositionally biased region" description="Basic and acidic residues" evidence="1">
    <location>
        <begin position="203"/>
        <end position="213"/>
    </location>
</feature>
<proteinExistence type="predicted"/>
<protein>
    <submittedName>
        <fullName evidence="2">Uncharacterized protein</fullName>
    </submittedName>
</protein>
<feature type="compositionally biased region" description="Basic and acidic residues" evidence="1">
    <location>
        <begin position="78"/>
        <end position="88"/>
    </location>
</feature>
<evidence type="ECO:0000313" key="3">
    <source>
        <dbReference type="Proteomes" id="UP000664169"/>
    </source>
</evidence>
<reference evidence="2" key="1">
    <citation type="submission" date="2021-03" db="EMBL/GenBank/DDBJ databases">
        <authorList>
            <person name="Tagirdzhanova G."/>
        </authorList>
    </citation>
    <scope>NUCLEOTIDE SEQUENCE</scope>
</reference>
<sequence length="393" mass="43954">MSWFWRGAQSAVFYYLSCTPWFVYVNERKREKERSRAKAGKSSEDAEEGTYTHPLASDTNPYWNEEMMMGPGLKRGRNSKEKTKESTKRLNTGGEESSAGENSLSLFPSLEGVEEIKMDESWNKKKYQRPDEYLWGSDDPSCASYVSLNSRAANKPLVSGDGAYYNAQNPAVRELHPPIISNRPKHPSQALWMTQPPPPAKIMEGKERADRSRSVSNASFASGQGTGGALAGRHASSRKYTGQLELPENMDPSPPEDDGTVIDDDKLQEVKRGKRILLHPNDIPLSKENDGRPQTSVSLHIPSTREAHFNAGTKSEKVIDKSMSPISPLQPFQDLVPGRSTNKAQAIPISMPLQNKKSAPSTEPEHELLAYSFPVSKRTEEHYMPTQRWSMDI</sequence>
<keyword evidence="3" id="KW-1185">Reference proteome</keyword>
<comment type="caution">
    <text evidence="2">The sequence shown here is derived from an EMBL/GenBank/DDBJ whole genome shotgun (WGS) entry which is preliminary data.</text>
</comment>
<feature type="compositionally biased region" description="Basic and acidic residues" evidence="1">
    <location>
        <begin position="33"/>
        <end position="44"/>
    </location>
</feature>
<dbReference type="AlphaFoldDB" id="A0A8H3FYY3"/>
<dbReference type="Proteomes" id="UP000664169">
    <property type="component" value="Unassembled WGS sequence"/>
</dbReference>
<accession>A0A8H3FYY3</accession>
<feature type="compositionally biased region" description="Polar residues" evidence="1">
    <location>
        <begin position="214"/>
        <end position="223"/>
    </location>
</feature>
<evidence type="ECO:0000313" key="2">
    <source>
        <dbReference type="EMBL" id="CAF9931754.1"/>
    </source>
</evidence>
<feature type="region of interest" description="Disordered" evidence="1">
    <location>
        <begin position="202"/>
        <end position="236"/>
    </location>
</feature>
<name>A0A8H3FYY3_9LECA</name>
<organism evidence="2 3">
    <name type="scientific">Gomphillus americanus</name>
    <dbReference type="NCBI Taxonomy" id="1940652"/>
    <lineage>
        <taxon>Eukaryota</taxon>
        <taxon>Fungi</taxon>
        <taxon>Dikarya</taxon>
        <taxon>Ascomycota</taxon>
        <taxon>Pezizomycotina</taxon>
        <taxon>Lecanoromycetes</taxon>
        <taxon>OSLEUM clade</taxon>
        <taxon>Ostropomycetidae</taxon>
        <taxon>Ostropales</taxon>
        <taxon>Graphidaceae</taxon>
        <taxon>Gomphilloideae</taxon>
        <taxon>Gomphillus</taxon>
    </lineage>
</organism>
<dbReference type="EMBL" id="CAJPDQ010000040">
    <property type="protein sequence ID" value="CAF9931754.1"/>
    <property type="molecule type" value="Genomic_DNA"/>
</dbReference>
<evidence type="ECO:0000256" key="1">
    <source>
        <dbReference type="SAM" id="MobiDB-lite"/>
    </source>
</evidence>